<keyword evidence="8" id="KW-1185">Reference proteome</keyword>
<dbReference type="GO" id="GO:0003824">
    <property type="term" value="F:catalytic activity"/>
    <property type="evidence" value="ECO:0007669"/>
    <property type="project" value="InterPro"/>
</dbReference>
<dbReference type="PANTHER" id="PTHR43409">
    <property type="entry name" value="ANAEROBIC MAGNESIUM-PROTOPORPHYRIN IX MONOMETHYL ESTER CYCLASE-RELATED"/>
    <property type="match status" value="1"/>
</dbReference>
<evidence type="ECO:0000313" key="8">
    <source>
        <dbReference type="Proteomes" id="UP000294830"/>
    </source>
</evidence>
<dbReference type="OrthoDB" id="9801424at2"/>
<organism evidence="7 8">
    <name type="scientific">Acetobacteroides hydrogenigenes</name>
    <dbReference type="NCBI Taxonomy" id="979970"/>
    <lineage>
        <taxon>Bacteria</taxon>
        <taxon>Pseudomonadati</taxon>
        <taxon>Bacteroidota</taxon>
        <taxon>Bacteroidia</taxon>
        <taxon>Bacteroidales</taxon>
        <taxon>Rikenellaceae</taxon>
        <taxon>Acetobacteroides</taxon>
    </lineage>
</organism>
<dbReference type="InterPro" id="IPR058240">
    <property type="entry name" value="rSAM_sf"/>
</dbReference>
<evidence type="ECO:0000256" key="2">
    <source>
        <dbReference type="ARBA" id="ARBA00022691"/>
    </source>
</evidence>
<evidence type="ECO:0000256" key="5">
    <source>
        <dbReference type="ARBA" id="ARBA00023014"/>
    </source>
</evidence>
<name>A0A4R2EM59_9BACT</name>
<evidence type="ECO:0000256" key="3">
    <source>
        <dbReference type="ARBA" id="ARBA00022723"/>
    </source>
</evidence>
<sequence>MRILLVTPPLTQLNTPYPATPYLAGYLSKQGVDVFQQDLGIELIDRLFTADMLTTIFESVDEASVTSHTDAKILALRSRYVSTIEPVVRFLRSNDLTLANRIGKRGFLPEGDRFRHIADLEFLFGDLGVVDRAKHLATLYIEDISDFIRRNVSPHFELIRYAESLCIALPTFDSLKAMVDGVPNLIDRLIVDTFSDYFNEVKPDVVGFTIPFPGNLYAALACAKWLKQNYSNVKVLMGGGYVSTELRDLADPRLFEYIDYLLYDDGEISILRLLEYLEGNRGEDSLVRTSFLKDGAIVNVSNALLDVPGGERPAPLYSQLPIGKYLDMVETANPMLKLWSDGRWNKLILAHGCYWAKCAFCDVTLDYIKRFEPYDAMAIVDMMENVMGQIGQSGFHFVDEAAPPALLKKISLEIIRRGLTVSWWANVRFERSFTRDLCLLMARAGCIAVSGGLEVASDRLLALMSKGVDIKQTAKVTSAFSSAGILVHAYLMYGFPSETTQETIDSLEVVRQLFEQKLIQSAFWHRFAMTVHSPAGCNPEKYGAKFLSNKKNPFANNEIFFTDNADTDLEMLGEGLRKATYNYMHSIGFEKNVVTWFDGKVPQTKVPPTLVAGCLVTVKNEHFPDSGTLVWLADGYQLLLTDSRRPKLHIFNQSKVVEVIFRLEEIGFWEDFFLLLEEKGYFIGVEEVKALAKAHLDSGVEAISASKVWKSLRKNGLAIV</sequence>
<dbReference type="SUPFAM" id="SSF102114">
    <property type="entry name" value="Radical SAM enzymes"/>
    <property type="match status" value="1"/>
</dbReference>
<dbReference type="Gene3D" id="3.80.30.20">
    <property type="entry name" value="tm_1862 like domain"/>
    <property type="match status" value="1"/>
</dbReference>
<evidence type="ECO:0000313" key="7">
    <source>
        <dbReference type="EMBL" id="TCN65419.1"/>
    </source>
</evidence>
<dbReference type="Pfam" id="PF04055">
    <property type="entry name" value="Radical_SAM"/>
    <property type="match status" value="1"/>
</dbReference>
<protein>
    <recommendedName>
        <fullName evidence="6">B12-binding domain-containing protein</fullName>
    </recommendedName>
</protein>
<dbReference type="InterPro" id="IPR007197">
    <property type="entry name" value="rSAM"/>
</dbReference>
<dbReference type="InterPro" id="IPR051198">
    <property type="entry name" value="BchE-like"/>
</dbReference>
<feature type="domain" description="B12-binding" evidence="6">
    <location>
        <begin position="182"/>
        <end position="284"/>
    </location>
</feature>
<comment type="caution">
    <text evidence="7">The sequence shown here is derived from an EMBL/GenBank/DDBJ whole genome shotgun (WGS) entry which is preliminary data.</text>
</comment>
<proteinExistence type="predicted"/>
<gene>
    <name evidence="7" type="ORF">CLV25_11199</name>
</gene>
<accession>A0A4R2EM59</accession>
<dbReference type="Proteomes" id="UP000294830">
    <property type="component" value="Unassembled WGS sequence"/>
</dbReference>
<evidence type="ECO:0000256" key="1">
    <source>
        <dbReference type="ARBA" id="ARBA00001966"/>
    </source>
</evidence>
<keyword evidence="2" id="KW-0949">S-adenosyl-L-methionine</keyword>
<dbReference type="Gene3D" id="3.40.50.280">
    <property type="entry name" value="Cobalamin-binding domain"/>
    <property type="match status" value="1"/>
</dbReference>
<dbReference type="InterPro" id="IPR006638">
    <property type="entry name" value="Elp3/MiaA/NifB-like_rSAM"/>
</dbReference>
<evidence type="ECO:0000259" key="6">
    <source>
        <dbReference type="PROSITE" id="PS51332"/>
    </source>
</evidence>
<keyword evidence="3" id="KW-0479">Metal-binding</keyword>
<dbReference type="RefSeq" id="WP_131839796.1">
    <property type="nucleotide sequence ID" value="NZ_SLWB01000011.1"/>
</dbReference>
<dbReference type="InterPro" id="IPR006158">
    <property type="entry name" value="Cobalamin-bd"/>
</dbReference>
<dbReference type="GO" id="GO:0051536">
    <property type="term" value="F:iron-sulfur cluster binding"/>
    <property type="evidence" value="ECO:0007669"/>
    <property type="project" value="UniProtKB-KW"/>
</dbReference>
<dbReference type="PROSITE" id="PS51332">
    <property type="entry name" value="B12_BINDING"/>
    <property type="match status" value="1"/>
</dbReference>
<keyword evidence="5" id="KW-0411">Iron-sulfur</keyword>
<dbReference type="InterPro" id="IPR036724">
    <property type="entry name" value="Cobalamin-bd_sf"/>
</dbReference>
<dbReference type="SFLD" id="SFLDS00029">
    <property type="entry name" value="Radical_SAM"/>
    <property type="match status" value="1"/>
</dbReference>
<dbReference type="AlphaFoldDB" id="A0A4R2EM59"/>
<keyword evidence="4" id="KW-0408">Iron</keyword>
<dbReference type="GO" id="GO:0031419">
    <property type="term" value="F:cobalamin binding"/>
    <property type="evidence" value="ECO:0007669"/>
    <property type="project" value="InterPro"/>
</dbReference>
<dbReference type="EMBL" id="SLWB01000011">
    <property type="protein sequence ID" value="TCN65419.1"/>
    <property type="molecule type" value="Genomic_DNA"/>
</dbReference>
<dbReference type="SUPFAM" id="SSF52242">
    <property type="entry name" value="Cobalamin (vitamin B12)-binding domain"/>
    <property type="match status" value="1"/>
</dbReference>
<reference evidence="7 8" key="1">
    <citation type="submission" date="2019-03" db="EMBL/GenBank/DDBJ databases">
        <title>Genomic Encyclopedia of Archaeal and Bacterial Type Strains, Phase II (KMG-II): from individual species to whole genera.</title>
        <authorList>
            <person name="Goeker M."/>
        </authorList>
    </citation>
    <scope>NUCLEOTIDE SEQUENCE [LARGE SCALE GENOMIC DNA]</scope>
    <source>
        <strain evidence="7 8">RL-C</strain>
    </source>
</reference>
<dbReference type="SFLD" id="SFLDG01082">
    <property type="entry name" value="B12-binding_domain_containing"/>
    <property type="match status" value="1"/>
</dbReference>
<evidence type="ECO:0000256" key="4">
    <source>
        <dbReference type="ARBA" id="ARBA00023004"/>
    </source>
</evidence>
<dbReference type="InterPro" id="IPR023404">
    <property type="entry name" value="rSAM_horseshoe"/>
</dbReference>
<dbReference type="SMART" id="SM00729">
    <property type="entry name" value="Elp3"/>
    <property type="match status" value="1"/>
</dbReference>
<dbReference type="PANTHER" id="PTHR43409:SF7">
    <property type="entry name" value="BLL1977 PROTEIN"/>
    <property type="match status" value="1"/>
</dbReference>
<dbReference type="GO" id="GO:0046872">
    <property type="term" value="F:metal ion binding"/>
    <property type="evidence" value="ECO:0007669"/>
    <property type="project" value="UniProtKB-KW"/>
</dbReference>
<comment type="cofactor">
    <cofactor evidence="1">
        <name>[4Fe-4S] cluster</name>
        <dbReference type="ChEBI" id="CHEBI:49883"/>
    </cofactor>
</comment>
<dbReference type="GO" id="GO:0005829">
    <property type="term" value="C:cytosol"/>
    <property type="evidence" value="ECO:0007669"/>
    <property type="project" value="TreeGrafter"/>
</dbReference>